<feature type="domain" description="Transcription factor CBF/NF-Y/archaeal histone" evidence="4">
    <location>
        <begin position="53"/>
        <end position="115"/>
    </location>
</feature>
<dbReference type="InterPro" id="IPR009072">
    <property type="entry name" value="Histone-fold"/>
</dbReference>
<evidence type="ECO:0000259" key="4">
    <source>
        <dbReference type="Pfam" id="PF00808"/>
    </source>
</evidence>
<evidence type="ECO:0000313" key="7">
    <source>
        <dbReference type="RefSeq" id="XP_015081599.1"/>
    </source>
</evidence>
<evidence type="ECO:0000256" key="2">
    <source>
        <dbReference type="ARBA" id="ARBA00023015"/>
    </source>
</evidence>
<dbReference type="Pfam" id="PF00808">
    <property type="entry name" value="CBFD_NFYB_HMF"/>
    <property type="match status" value="1"/>
</dbReference>
<dbReference type="Gene3D" id="1.10.20.10">
    <property type="entry name" value="Histone, subunit A"/>
    <property type="match status" value="1"/>
</dbReference>
<evidence type="ECO:0000256" key="3">
    <source>
        <dbReference type="ARBA" id="ARBA00023163"/>
    </source>
</evidence>
<sequence length="222" mass="24953">MSMNMHRAVKMELPRQLAKHAMAEGAKAVIRVNNMTNVNTGVDQLAQRLLEVQLPMENVTRIMRGILPTNAKINDESKESMQKLGSYYINRITKKAMERMERRKTVTAEDILWAMINMGLTIHAGLLAQYLNRYREYNSVSYYNVRKPNCELNVTSLAASHPNEPVPGYPYPYFPPNVLFYDPVTAALVTSRDFEMAAGNDGSPSEASTSTVMPAYPFGQLG</sequence>
<evidence type="ECO:0000313" key="5">
    <source>
        <dbReference type="Proteomes" id="UP000694930"/>
    </source>
</evidence>
<dbReference type="SUPFAM" id="SSF47113">
    <property type="entry name" value="Histone-fold"/>
    <property type="match status" value="1"/>
</dbReference>
<dbReference type="RefSeq" id="XP_015081599.1">
    <property type="nucleotide sequence ID" value="XM_015226113.2"/>
</dbReference>
<organism evidence="5 7">
    <name type="scientific">Solanum pennellii</name>
    <name type="common">Tomato</name>
    <name type="synonym">Lycopersicon pennellii</name>
    <dbReference type="NCBI Taxonomy" id="28526"/>
    <lineage>
        <taxon>Eukaryota</taxon>
        <taxon>Viridiplantae</taxon>
        <taxon>Streptophyta</taxon>
        <taxon>Embryophyta</taxon>
        <taxon>Tracheophyta</taxon>
        <taxon>Spermatophyta</taxon>
        <taxon>Magnoliopsida</taxon>
        <taxon>eudicotyledons</taxon>
        <taxon>Gunneridae</taxon>
        <taxon>Pentapetalae</taxon>
        <taxon>asterids</taxon>
        <taxon>lamiids</taxon>
        <taxon>Solanales</taxon>
        <taxon>Solanaceae</taxon>
        <taxon>Solanoideae</taxon>
        <taxon>Solaneae</taxon>
        <taxon>Solanum</taxon>
        <taxon>Solanum subgen. Lycopersicon</taxon>
    </lineage>
</organism>
<comment type="similarity">
    <text evidence="1">Belongs to the NFYB/HAP3 subunit family.</text>
</comment>
<reference evidence="5" key="1">
    <citation type="journal article" date="2014" name="Nat. Genet.">
        <title>The genome of the stress-tolerant wild tomato species Solanum pennellii.</title>
        <authorList>
            <person name="Bolger A."/>
            <person name="Scossa F."/>
            <person name="Bolger M.E."/>
            <person name="Lanz C."/>
            <person name="Maumus F."/>
            <person name="Tohge T."/>
            <person name="Quesneville H."/>
            <person name="Alseekh S."/>
            <person name="Sorensen I."/>
            <person name="Lichtenstein G."/>
            <person name="Fich E.A."/>
            <person name="Conte M."/>
            <person name="Keller H."/>
            <person name="Schneeberger K."/>
            <person name="Schwacke R."/>
            <person name="Ofner I."/>
            <person name="Vrebalov J."/>
            <person name="Xu Y."/>
            <person name="Osorio S."/>
            <person name="Aflitos S.A."/>
            <person name="Schijlen E."/>
            <person name="Jimenez-Gomez J.M."/>
            <person name="Ryngajllo M."/>
            <person name="Kimura S."/>
            <person name="Kumar R."/>
            <person name="Koenig D."/>
            <person name="Headland L.R."/>
            <person name="Maloof J.N."/>
            <person name="Sinha N."/>
            <person name="van Ham R.C."/>
            <person name="Lankhorst R.K."/>
            <person name="Mao L."/>
            <person name="Vogel A."/>
            <person name="Arsova B."/>
            <person name="Panstruga R."/>
            <person name="Fei Z."/>
            <person name="Rose J.K."/>
            <person name="Zamir D."/>
            <person name="Carrari F."/>
            <person name="Giovannoni J.J."/>
            <person name="Weigel D."/>
            <person name="Usadel B."/>
            <person name="Fernie A.R."/>
        </authorList>
    </citation>
    <scope>NUCLEOTIDE SEQUENCE [LARGE SCALE GENOMIC DNA]</scope>
</reference>
<protein>
    <submittedName>
        <fullName evidence="6 7">Nuclear transcription factor Y subunit B-6-like</fullName>
    </submittedName>
</protein>
<dbReference type="GeneID" id="107025329"/>
<accession>A0ABM1H7N3</accession>
<keyword evidence="2" id="KW-0805">Transcription regulation</keyword>
<evidence type="ECO:0000256" key="1">
    <source>
        <dbReference type="ARBA" id="ARBA00009053"/>
    </source>
</evidence>
<gene>
    <name evidence="7" type="primary">LOC107025329</name>
    <name evidence="6" type="synonym">LOC107025328</name>
</gene>
<reference evidence="6 7" key="2">
    <citation type="submission" date="2025-05" db="UniProtKB">
        <authorList>
            <consortium name="RefSeq"/>
        </authorList>
    </citation>
    <scope>IDENTIFICATION</scope>
</reference>
<dbReference type="PANTHER" id="PTHR11064">
    <property type="entry name" value="CCAAT-BINDING TRANSCRIPTION FACTOR-RELATED"/>
    <property type="match status" value="1"/>
</dbReference>
<dbReference type="InterPro" id="IPR027113">
    <property type="entry name" value="Transc_fact_NFYB/HAP3"/>
</dbReference>
<evidence type="ECO:0000313" key="6">
    <source>
        <dbReference type="RefSeq" id="XP_015081597.1"/>
    </source>
</evidence>
<dbReference type="InterPro" id="IPR003958">
    <property type="entry name" value="CBFA_NFYB_domain"/>
</dbReference>
<keyword evidence="5" id="KW-1185">Reference proteome</keyword>
<keyword evidence="3" id="KW-0804">Transcription</keyword>
<dbReference type="Proteomes" id="UP000694930">
    <property type="component" value="Chromosome 7"/>
</dbReference>
<dbReference type="GeneID" id="107025328"/>
<proteinExistence type="inferred from homology"/>
<dbReference type="PANTHER" id="PTHR11064:SF115">
    <property type="entry name" value="NUCLEAR TRANSCRIPTION FACTOR Y SUBUNIT B-9"/>
    <property type="match status" value="1"/>
</dbReference>
<dbReference type="RefSeq" id="XP_015081597.1">
    <property type="nucleotide sequence ID" value="XM_015226111.2"/>
</dbReference>
<name>A0ABM1H7N3_SOLPN</name>